<evidence type="ECO:0000313" key="2">
    <source>
        <dbReference type="Proteomes" id="UP000250140"/>
    </source>
</evidence>
<protein>
    <recommendedName>
        <fullName evidence="3">F-box domain-containing protein</fullName>
    </recommendedName>
</protein>
<dbReference type="InterPro" id="IPR032675">
    <property type="entry name" value="LRR_dom_sf"/>
</dbReference>
<dbReference type="Gene3D" id="3.80.10.10">
    <property type="entry name" value="Ribonuclease Inhibitor"/>
    <property type="match status" value="1"/>
</dbReference>
<dbReference type="SUPFAM" id="SSF52047">
    <property type="entry name" value="RNI-like"/>
    <property type="match status" value="1"/>
</dbReference>
<gene>
    <name evidence="1" type="ORF">AOQ84DRAFT_364013</name>
</gene>
<evidence type="ECO:0000313" key="1">
    <source>
        <dbReference type="EMBL" id="OCL08550.1"/>
    </source>
</evidence>
<reference evidence="1 2" key="1">
    <citation type="journal article" date="2016" name="Nat. Commun.">
        <title>Ectomycorrhizal ecology is imprinted in the genome of the dominant symbiotic fungus Cenococcum geophilum.</title>
        <authorList>
            <consortium name="DOE Joint Genome Institute"/>
            <person name="Peter M."/>
            <person name="Kohler A."/>
            <person name="Ohm R.A."/>
            <person name="Kuo A."/>
            <person name="Krutzmann J."/>
            <person name="Morin E."/>
            <person name="Arend M."/>
            <person name="Barry K.W."/>
            <person name="Binder M."/>
            <person name="Choi C."/>
            <person name="Clum A."/>
            <person name="Copeland A."/>
            <person name="Grisel N."/>
            <person name="Haridas S."/>
            <person name="Kipfer T."/>
            <person name="LaButti K."/>
            <person name="Lindquist E."/>
            <person name="Lipzen A."/>
            <person name="Maire R."/>
            <person name="Meier B."/>
            <person name="Mihaltcheva S."/>
            <person name="Molinier V."/>
            <person name="Murat C."/>
            <person name="Poggeler S."/>
            <person name="Quandt C.A."/>
            <person name="Sperisen C."/>
            <person name="Tritt A."/>
            <person name="Tisserant E."/>
            <person name="Crous P.W."/>
            <person name="Henrissat B."/>
            <person name="Nehls U."/>
            <person name="Egli S."/>
            <person name="Spatafora J.W."/>
            <person name="Grigoriev I.V."/>
            <person name="Martin F.M."/>
        </authorList>
    </citation>
    <scope>NUCLEOTIDE SEQUENCE [LARGE SCALE GENOMIC DNA]</scope>
    <source>
        <strain evidence="1 2">CBS 207.34</strain>
    </source>
</reference>
<dbReference type="AlphaFoldDB" id="A0A8E2F1F8"/>
<dbReference type="EMBL" id="KV749637">
    <property type="protein sequence ID" value="OCL08550.1"/>
    <property type="molecule type" value="Genomic_DNA"/>
</dbReference>
<name>A0A8E2F1F8_9PEZI</name>
<sequence length="593" mass="68093">MGIIGSYLRKLPLRGWFARRTLGNVDNLLQLPDDIILCILDFIIRKSDQRAICLTSRKLHNLVIKSLYTSVSFNIPEIPDPGGDYNRLLLTFLTQGNPGLQFVRKISIRPIFDPVTIYTPSVTHLEQHTEMFELMRQMLLRIPKNRLTHFRWASRLSFPSDLYETLWISQRNLKYVEFNGCGSTLQEQIMTHELGAPKLLSQLASVQSLRLTPDTPIALKVACEALDKMNIKDLEIDLRVYFRDVRGAIRGQSDGGYSATRVLREHITSREAGPLACLRRLSLNSVDFHDFHNVWRPSFDLRCLESLELLYCSGIHHLTDLIGAFPPASMRAIDVVYNEIPFLGIAENNLTIRSLNSLLQNIQPRLRRLCISVVNARDLPLDLQAVGRHGDTLEYLLIDVRHWGADFFSKDPYGFDKLEPLLSKCKRLRELGIPYSEFRLAIETNSSKFWKFFDLVLNLRLEVLLGFSPKFRPPASLYDGDDQILQASLLKISTALFRRFSKMKLRTPPPVLAFGKHEIATNVFNKAQHSQAYFFAGPKMIFGGRKRGARKRRAAIELTLAKLRDHGVPMELFRHSPLVYHDPSRRCLWRIDS</sequence>
<keyword evidence="2" id="KW-1185">Reference proteome</keyword>
<dbReference type="Proteomes" id="UP000250140">
    <property type="component" value="Unassembled WGS sequence"/>
</dbReference>
<accession>A0A8E2F1F8</accession>
<evidence type="ECO:0008006" key="3">
    <source>
        <dbReference type="Google" id="ProtNLM"/>
    </source>
</evidence>
<proteinExistence type="predicted"/>
<organism evidence="1 2">
    <name type="scientific">Glonium stellatum</name>
    <dbReference type="NCBI Taxonomy" id="574774"/>
    <lineage>
        <taxon>Eukaryota</taxon>
        <taxon>Fungi</taxon>
        <taxon>Dikarya</taxon>
        <taxon>Ascomycota</taxon>
        <taxon>Pezizomycotina</taxon>
        <taxon>Dothideomycetes</taxon>
        <taxon>Pleosporomycetidae</taxon>
        <taxon>Gloniales</taxon>
        <taxon>Gloniaceae</taxon>
        <taxon>Glonium</taxon>
    </lineage>
</organism>